<dbReference type="Proteomes" id="UP000008983">
    <property type="component" value="Unassembled WGS sequence"/>
</dbReference>
<keyword evidence="2" id="KW-1185">Reference proteome</keyword>
<gene>
    <name evidence="1" type="ORF">IMG5_021710</name>
</gene>
<dbReference type="AlphaFoldDB" id="G0QKT6"/>
<organism evidence="1 2">
    <name type="scientific">Ichthyophthirius multifiliis</name>
    <name type="common">White spot disease agent</name>
    <name type="synonym">Ich</name>
    <dbReference type="NCBI Taxonomy" id="5932"/>
    <lineage>
        <taxon>Eukaryota</taxon>
        <taxon>Sar</taxon>
        <taxon>Alveolata</taxon>
        <taxon>Ciliophora</taxon>
        <taxon>Intramacronucleata</taxon>
        <taxon>Oligohymenophorea</taxon>
        <taxon>Hymenostomatida</taxon>
        <taxon>Ophryoglenina</taxon>
        <taxon>Ichthyophthirius</taxon>
    </lineage>
</organism>
<evidence type="ECO:0000313" key="2">
    <source>
        <dbReference type="Proteomes" id="UP000008983"/>
    </source>
</evidence>
<accession>G0QKT6</accession>
<proteinExistence type="predicted"/>
<dbReference type="EMBL" id="GL983188">
    <property type="protein sequence ID" value="EGR34171.1"/>
    <property type="molecule type" value="Genomic_DNA"/>
</dbReference>
<evidence type="ECO:0000313" key="1">
    <source>
        <dbReference type="EMBL" id="EGR34171.1"/>
    </source>
</evidence>
<reference evidence="1 2" key="1">
    <citation type="submission" date="2011-07" db="EMBL/GenBank/DDBJ databases">
        <authorList>
            <person name="Coyne R."/>
            <person name="Brami D."/>
            <person name="Johnson J."/>
            <person name="Hostetler J."/>
            <person name="Hannick L."/>
            <person name="Clark T."/>
            <person name="Cassidy-Hanley D."/>
            <person name="Inman J."/>
        </authorList>
    </citation>
    <scope>NUCLEOTIDE SEQUENCE [LARGE SCALE GENOMIC DNA]</scope>
    <source>
        <strain evidence="1 2">G5</strain>
    </source>
</reference>
<sequence length="126" mass="15641">MIFQEILKKTMHYLKHKGLQTNKSINHIMQQIYKYIYIYTFLHFRFYLYLVKVFYQNNMTNNSLYISIKCKYNYLVNKMINNLNQIKKLLNMITKLNQNYQKIKNKNQYLKTLKYQIQNNQFSKII</sequence>
<dbReference type="InParanoid" id="G0QKT6"/>
<dbReference type="RefSeq" id="XP_004039475.1">
    <property type="nucleotide sequence ID" value="XM_004039427.1"/>
</dbReference>
<protein>
    <submittedName>
        <fullName evidence="1">Uncharacterized protein</fullName>
    </submittedName>
</protein>
<dbReference type="GeneID" id="14910359"/>
<name>G0QKT6_ICHMU</name>